<proteinExistence type="predicted"/>
<sequence>MAAEEMEVPLDPLSQDASTQRWIKEEPAEETRNCWSPLGLIKVEQGFLLPHECPQTERDAANSPVGEPPAGGQWSSREQTMLVLPSPPREIQLVSPDPGSATSQVHESLGSCGASRPVKEEVLSLEGQRQLFRGFLFHEAKEPKEVYQRLSGLCRRWLQPKRSTKEQMLELVVLEQFVAILPPGLQGWVRGGEPDTCLQAVALAEEFLRRPEQKLFSEVSSNLAEGPSDLLDTSPQQLYNQPTQEDTRDVGIMAGCLQDVGERNPCMELADPVEHQGLDAENPSSCQPSGEISVNQPETKQQEGDAVPSWKNDSCKRKDGVRRGKEPNLHPLDGKSLNWIPDSISPKRKQPGKKGHKEDMLE</sequence>
<evidence type="ECO:0000313" key="4">
    <source>
        <dbReference type="EMBL" id="KAK9405597.1"/>
    </source>
</evidence>
<accession>A0AAW1BW70</accession>
<dbReference type="PANTHER" id="PTHR45935:SF15">
    <property type="entry name" value="SCAN BOX DOMAIN-CONTAINING PROTEIN"/>
    <property type="match status" value="1"/>
</dbReference>
<dbReference type="InterPro" id="IPR003309">
    <property type="entry name" value="SCAN_dom"/>
</dbReference>
<keyword evidence="1" id="KW-0539">Nucleus</keyword>
<dbReference type="SUPFAM" id="SSF47353">
    <property type="entry name" value="Retrovirus capsid dimerization domain-like"/>
    <property type="match status" value="1"/>
</dbReference>
<feature type="domain" description="SCAN box" evidence="3">
    <location>
        <begin position="129"/>
        <end position="209"/>
    </location>
</feature>
<evidence type="ECO:0000256" key="2">
    <source>
        <dbReference type="SAM" id="MobiDB-lite"/>
    </source>
</evidence>
<dbReference type="PROSITE" id="PS50804">
    <property type="entry name" value="SCAN_BOX"/>
    <property type="match status" value="1"/>
</dbReference>
<name>A0AAW1BW70_CROAD</name>
<feature type="compositionally biased region" description="Basic residues" evidence="2">
    <location>
        <begin position="346"/>
        <end position="355"/>
    </location>
</feature>
<dbReference type="Proteomes" id="UP001474421">
    <property type="component" value="Unassembled WGS sequence"/>
</dbReference>
<dbReference type="Gene3D" id="1.10.4020.10">
    <property type="entry name" value="DNA breaking-rejoining enzymes"/>
    <property type="match status" value="1"/>
</dbReference>
<reference evidence="4 5" key="1">
    <citation type="journal article" date="2024" name="Proc. Natl. Acad. Sci. U.S.A.">
        <title>The genetic regulatory architecture and epigenomic basis for age-related changes in rattlesnake venom.</title>
        <authorList>
            <person name="Hogan M.P."/>
            <person name="Holding M.L."/>
            <person name="Nystrom G.S."/>
            <person name="Colston T.J."/>
            <person name="Bartlett D.A."/>
            <person name="Mason A.J."/>
            <person name="Ellsworth S.A."/>
            <person name="Rautsaw R.M."/>
            <person name="Lawrence K.C."/>
            <person name="Strickland J.L."/>
            <person name="He B."/>
            <person name="Fraser P."/>
            <person name="Margres M.J."/>
            <person name="Gilbert D.M."/>
            <person name="Gibbs H.L."/>
            <person name="Parkinson C.L."/>
            <person name="Rokyta D.R."/>
        </authorList>
    </citation>
    <scope>NUCLEOTIDE SEQUENCE [LARGE SCALE GENOMIC DNA]</scope>
    <source>
        <strain evidence="4">DRR0105</strain>
    </source>
</reference>
<evidence type="ECO:0000313" key="5">
    <source>
        <dbReference type="Proteomes" id="UP001474421"/>
    </source>
</evidence>
<feature type="compositionally biased region" description="Basic and acidic residues" evidence="2">
    <location>
        <begin position="313"/>
        <end position="328"/>
    </location>
</feature>
<dbReference type="SMART" id="SM00431">
    <property type="entry name" value="SCAN"/>
    <property type="match status" value="1"/>
</dbReference>
<comment type="caution">
    <text evidence="4">The sequence shown here is derived from an EMBL/GenBank/DDBJ whole genome shotgun (WGS) entry which is preliminary data.</text>
</comment>
<feature type="compositionally biased region" description="Polar residues" evidence="2">
    <location>
        <begin position="231"/>
        <end position="244"/>
    </location>
</feature>
<evidence type="ECO:0000256" key="1">
    <source>
        <dbReference type="ARBA" id="ARBA00023242"/>
    </source>
</evidence>
<dbReference type="CDD" id="cd07936">
    <property type="entry name" value="SCAN"/>
    <property type="match status" value="1"/>
</dbReference>
<dbReference type="FunFam" id="1.10.4020.10:FF:000001">
    <property type="entry name" value="zinc finger protein 263 isoform X1"/>
    <property type="match status" value="1"/>
</dbReference>
<feature type="compositionally biased region" description="Polar residues" evidence="2">
    <location>
        <begin position="282"/>
        <end position="299"/>
    </location>
</feature>
<dbReference type="AlphaFoldDB" id="A0AAW1BW70"/>
<dbReference type="Pfam" id="PF02023">
    <property type="entry name" value="SCAN"/>
    <property type="match status" value="1"/>
</dbReference>
<dbReference type="InterPro" id="IPR050916">
    <property type="entry name" value="SCAN-C2H2_zinc_finger"/>
</dbReference>
<dbReference type="InterPro" id="IPR038269">
    <property type="entry name" value="SCAN_sf"/>
</dbReference>
<feature type="region of interest" description="Disordered" evidence="2">
    <location>
        <begin position="219"/>
        <end position="246"/>
    </location>
</feature>
<dbReference type="EMBL" id="JAOTOJ010000002">
    <property type="protein sequence ID" value="KAK9405597.1"/>
    <property type="molecule type" value="Genomic_DNA"/>
</dbReference>
<dbReference type="PANTHER" id="PTHR45935">
    <property type="entry name" value="PROTEIN ZBED8-RELATED"/>
    <property type="match status" value="1"/>
</dbReference>
<evidence type="ECO:0000259" key="3">
    <source>
        <dbReference type="PROSITE" id="PS50804"/>
    </source>
</evidence>
<feature type="region of interest" description="Disordered" evidence="2">
    <location>
        <begin position="53"/>
        <end position="76"/>
    </location>
</feature>
<feature type="region of interest" description="Disordered" evidence="2">
    <location>
        <begin position="277"/>
        <end position="362"/>
    </location>
</feature>
<keyword evidence="5" id="KW-1185">Reference proteome</keyword>
<gene>
    <name evidence="4" type="ORF">NXF25_004371</name>
</gene>
<protein>
    <submittedName>
        <fullName evidence="4">Zinc finger protein 2-like</fullName>
    </submittedName>
</protein>
<organism evidence="4 5">
    <name type="scientific">Crotalus adamanteus</name>
    <name type="common">Eastern diamondback rattlesnake</name>
    <dbReference type="NCBI Taxonomy" id="8729"/>
    <lineage>
        <taxon>Eukaryota</taxon>
        <taxon>Metazoa</taxon>
        <taxon>Chordata</taxon>
        <taxon>Craniata</taxon>
        <taxon>Vertebrata</taxon>
        <taxon>Euteleostomi</taxon>
        <taxon>Lepidosauria</taxon>
        <taxon>Squamata</taxon>
        <taxon>Bifurcata</taxon>
        <taxon>Unidentata</taxon>
        <taxon>Episquamata</taxon>
        <taxon>Toxicofera</taxon>
        <taxon>Serpentes</taxon>
        <taxon>Colubroidea</taxon>
        <taxon>Viperidae</taxon>
        <taxon>Crotalinae</taxon>
        <taxon>Crotalus</taxon>
    </lineage>
</organism>